<sequence>MVVRQWRISVNTDVAVYDDDDATSGAPYQPSCQASDKKVHGARGNSVVKAPADGPEGLWLEANLGISTAPF</sequence>
<accession>A0A3R7CK24</accession>
<evidence type="ECO:0000313" key="2">
    <source>
        <dbReference type="Proteomes" id="UP000286415"/>
    </source>
</evidence>
<organism evidence="1 2">
    <name type="scientific">Clonorchis sinensis</name>
    <name type="common">Chinese liver fluke</name>
    <dbReference type="NCBI Taxonomy" id="79923"/>
    <lineage>
        <taxon>Eukaryota</taxon>
        <taxon>Metazoa</taxon>
        <taxon>Spiralia</taxon>
        <taxon>Lophotrochozoa</taxon>
        <taxon>Platyhelminthes</taxon>
        <taxon>Trematoda</taxon>
        <taxon>Digenea</taxon>
        <taxon>Opisthorchiida</taxon>
        <taxon>Opisthorchiata</taxon>
        <taxon>Opisthorchiidae</taxon>
        <taxon>Clonorchis</taxon>
    </lineage>
</organism>
<name>A0A3R7CK24_CLOSI</name>
<dbReference type="EMBL" id="NIRI02000056">
    <property type="protein sequence ID" value="KAG5444233.1"/>
    <property type="molecule type" value="Genomic_DNA"/>
</dbReference>
<evidence type="ECO:0000313" key="1">
    <source>
        <dbReference type="EMBL" id="KAG5444233.1"/>
    </source>
</evidence>
<reference evidence="1 2" key="2">
    <citation type="journal article" date="2021" name="Genomics">
        <title>High-quality reference genome for Clonorchis sinensis.</title>
        <authorList>
            <person name="Young N.D."/>
            <person name="Stroehlein A.J."/>
            <person name="Kinkar L."/>
            <person name="Wang T."/>
            <person name="Sohn W.M."/>
            <person name="Chang B.C.H."/>
            <person name="Kaur P."/>
            <person name="Weisz D."/>
            <person name="Dudchenko O."/>
            <person name="Aiden E.L."/>
            <person name="Korhonen P.K."/>
            <person name="Gasser R.B."/>
        </authorList>
    </citation>
    <scope>NUCLEOTIDE SEQUENCE [LARGE SCALE GENOMIC DNA]</scope>
    <source>
        <strain evidence="1">Cs-k2</strain>
    </source>
</reference>
<keyword evidence="2" id="KW-1185">Reference proteome</keyword>
<dbReference type="Proteomes" id="UP000286415">
    <property type="component" value="Unassembled WGS sequence"/>
</dbReference>
<proteinExistence type="predicted"/>
<dbReference type="InParanoid" id="A0A3R7CK24"/>
<dbReference type="AlphaFoldDB" id="A0A3R7CK24"/>
<gene>
    <name evidence="1" type="ORF">CSKR_104500</name>
</gene>
<protein>
    <submittedName>
        <fullName evidence="1">Uncharacterized protein</fullName>
    </submittedName>
</protein>
<comment type="caution">
    <text evidence="1">The sequence shown here is derived from an EMBL/GenBank/DDBJ whole genome shotgun (WGS) entry which is preliminary data.</text>
</comment>
<reference evidence="1 2" key="1">
    <citation type="journal article" date="2018" name="Biotechnol. Adv.">
        <title>Improved genomic resources and new bioinformatic workflow for the carcinogenic parasite Clonorchis sinensis: Biotechnological implications.</title>
        <authorList>
            <person name="Wang D."/>
            <person name="Korhonen P.K."/>
            <person name="Gasser R.B."/>
            <person name="Young N.D."/>
        </authorList>
    </citation>
    <scope>NUCLEOTIDE SEQUENCE [LARGE SCALE GENOMIC DNA]</scope>
    <source>
        <strain evidence="1">Cs-k2</strain>
    </source>
</reference>